<name>B5RLM7_BORDL</name>
<evidence type="ECO:0000256" key="1">
    <source>
        <dbReference type="SAM" id="Phobius"/>
    </source>
</evidence>
<feature type="transmembrane region" description="Helical" evidence="1">
    <location>
        <begin position="90"/>
        <end position="112"/>
    </location>
</feature>
<evidence type="ECO:0000313" key="3">
    <source>
        <dbReference type="Proteomes" id="UP000000611"/>
    </source>
</evidence>
<dbReference type="EMBL" id="CP000976">
    <property type="protein sequence ID" value="ACH92983.1"/>
    <property type="molecule type" value="Genomic_DNA"/>
</dbReference>
<dbReference type="STRING" id="412419.BDU_25"/>
<sequence length="168" mass="19522">MMIIFLLFICNIFILYSNSLGYTKLDFEYLNLSQKFSLENEIYFSENNTNFGNEIFDKFQFNDDFFYKDIQENKDLNIEKTINSNWGKKVFRFSAISIGAFPIALFLGLYCFDLSYYFNSTGAKSFPYPFASNFKLSKDENFKKFVVSTSVGLAISLIIALIDSLIYS</sequence>
<keyword evidence="1" id="KW-0812">Transmembrane</keyword>
<accession>B5RLM7</accession>
<dbReference type="RefSeq" id="WP_012537795.1">
    <property type="nucleotide sequence ID" value="NC_011229.1"/>
</dbReference>
<evidence type="ECO:0000313" key="2">
    <source>
        <dbReference type="EMBL" id="ACH92983.1"/>
    </source>
</evidence>
<organism evidence="2 3">
    <name type="scientific">Borrelia duttonii (strain Ly)</name>
    <dbReference type="NCBI Taxonomy" id="412419"/>
    <lineage>
        <taxon>Bacteria</taxon>
        <taxon>Pseudomonadati</taxon>
        <taxon>Spirochaetota</taxon>
        <taxon>Spirochaetia</taxon>
        <taxon>Spirochaetales</taxon>
        <taxon>Borreliaceae</taxon>
        <taxon>Borrelia</taxon>
    </lineage>
</organism>
<dbReference type="AlphaFoldDB" id="B5RLM7"/>
<proteinExistence type="predicted"/>
<dbReference type="HOGENOM" id="CLU_1567679_0_0_12"/>
<gene>
    <name evidence="2" type="ordered locus">BDU_25</name>
</gene>
<reference evidence="2 3" key="1">
    <citation type="journal article" date="2008" name="PLoS Genet.">
        <title>The genome of Borrelia recurrentis, the agent of deadly louse-borne relapsing fever, is a degraded subset of tick-borne Borrelia duttonii.</title>
        <authorList>
            <person name="Lescot M."/>
            <person name="Audic S."/>
            <person name="Robert C."/>
            <person name="Nguyen T.T."/>
            <person name="Blanc G."/>
            <person name="Cutler S.J."/>
            <person name="Wincker P."/>
            <person name="Couloux A."/>
            <person name="Claverie J.-M."/>
            <person name="Raoult D."/>
            <person name="Drancourt M."/>
        </authorList>
    </citation>
    <scope>NUCLEOTIDE SEQUENCE [LARGE SCALE GENOMIC DNA]</scope>
    <source>
        <strain evidence="2 3">Ly</strain>
    </source>
</reference>
<keyword evidence="1" id="KW-1133">Transmembrane helix</keyword>
<dbReference type="OrthoDB" id="350605at2"/>
<protein>
    <submittedName>
        <fullName evidence="2">Uncharacterized conserved protein</fullName>
    </submittedName>
</protein>
<keyword evidence="1" id="KW-0472">Membrane</keyword>
<dbReference type="KEGG" id="bdu:BDU_25"/>
<dbReference type="Proteomes" id="UP000000611">
    <property type="component" value="Chromosome"/>
</dbReference>
<keyword evidence="3" id="KW-1185">Reference proteome</keyword>
<feature type="transmembrane region" description="Helical" evidence="1">
    <location>
        <begin position="145"/>
        <end position="167"/>
    </location>
</feature>